<dbReference type="EMBL" id="CAKLPX010000002">
    <property type="protein sequence ID" value="CAH0991842.1"/>
    <property type="molecule type" value="Genomic_DNA"/>
</dbReference>
<accession>A0ABN8EKC9</accession>
<organism evidence="4 5">
    <name type="scientific">Sinobacterium norvegicum</name>
    <dbReference type="NCBI Taxonomy" id="1641715"/>
    <lineage>
        <taxon>Bacteria</taxon>
        <taxon>Pseudomonadati</taxon>
        <taxon>Pseudomonadota</taxon>
        <taxon>Gammaproteobacteria</taxon>
        <taxon>Cellvibrionales</taxon>
        <taxon>Spongiibacteraceae</taxon>
        <taxon>Sinobacterium</taxon>
    </lineage>
</organism>
<dbReference type="Gene3D" id="3.30.2020.30">
    <property type="match status" value="1"/>
</dbReference>
<protein>
    <recommendedName>
        <fullName evidence="3">Gamma-butyrobetaine hydroxylase-like N-terminal domain-containing protein</fullName>
    </recommendedName>
</protein>
<reference evidence="4" key="1">
    <citation type="submission" date="2021-12" db="EMBL/GenBank/DDBJ databases">
        <authorList>
            <person name="Rodrigo-Torres L."/>
            <person name="Arahal R. D."/>
            <person name="Lucena T."/>
        </authorList>
    </citation>
    <scope>NUCLEOTIDE SEQUENCE</scope>
    <source>
        <strain evidence="4">CECT 8267</strain>
    </source>
</reference>
<evidence type="ECO:0000313" key="4">
    <source>
        <dbReference type="EMBL" id="CAH0991842.1"/>
    </source>
</evidence>
<gene>
    <name evidence="4" type="ORF">SIN8267_01957</name>
</gene>
<feature type="domain" description="Gamma-butyrobetaine hydroxylase-like N-terminal" evidence="3">
    <location>
        <begin position="10"/>
        <end position="96"/>
    </location>
</feature>
<dbReference type="PANTHER" id="PTHR35303">
    <property type="entry name" value="OS02G0197800 PROTEIN"/>
    <property type="match status" value="1"/>
</dbReference>
<evidence type="ECO:0000256" key="1">
    <source>
        <dbReference type="ARBA" id="ARBA00022723"/>
    </source>
</evidence>
<sequence>MNPSHIPSNINYKKKSKLLVLSYGGNQPMEYSLPAEYLRVHSPSAEVQGHGVGAEVLQFGKRDVEIQQIVPVGNYAVQLHFDDGHNSGLYSWAYLYELSVEQAEKWQDYLARLAEAGQSRDADTQVIRLGN</sequence>
<proteinExistence type="predicted"/>
<keyword evidence="5" id="KW-1185">Reference proteome</keyword>
<name>A0ABN8EKC9_9GAMM</name>
<comment type="caution">
    <text evidence="4">The sequence shown here is derived from an EMBL/GenBank/DDBJ whole genome shotgun (WGS) entry which is preliminary data.</text>
</comment>
<dbReference type="Pfam" id="PF06155">
    <property type="entry name" value="GBBH-like_N"/>
    <property type="match status" value="1"/>
</dbReference>
<keyword evidence="2" id="KW-0408">Iron</keyword>
<dbReference type="InterPro" id="IPR038492">
    <property type="entry name" value="GBBH-like_N_sf"/>
</dbReference>
<evidence type="ECO:0000259" key="3">
    <source>
        <dbReference type="Pfam" id="PF06155"/>
    </source>
</evidence>
<evidence type="ECO:0000313" key="5">
    <source>
        <dbReference type="Proteomes" id="UP000838100"/>
    </source>
</evidence>
<keyword evidence="1" id="KW-0479">Metal-binding</keyword>
<dbReference type="Proteomes" id="UP000838100">
    <property type="component" value="Unassembled WGS sequence"/>
</dbReference>
<dbReference type="RefSeq" id="WP_237444544.1">
    <property type="nucleotide sequence ID" value="NZ_CAKLPX010000002.1"/>
</dbReference>
<dbReference type="InterPro" id="IPR010376">
    <property type="entry name" value="GBBH-like_N"/>
</dbReference>
<dbReference type="PANTHER" id="PTHR35303:SF5">
    <property type="entry name" value="OS02G0197800 PROTEIN"/>
    <property type="match status" value="1"/>
</dbReference>
<evidence type="ECO:0000256" key="2">
    <source>
        <dbReference type="ARBA" id="ARBA00023004"/>
    </source>
</evidence>